<protein>
    <submittedName>
        <fullName evidence="2">Uncharacterized protein</fullName>
    </submittedName>
</protein>
<dbReference type="GO" id="GO:0050482">
    <property type="term" value="P:arachidonate secretion"/>
    <property type="evidence" value="ECO:0007669"/>
    <property type="project" value="InterPro"/>
</dbReference>
<feature type="signal peptide" evidence="1">
    <location>
        <begin position="1"/>
        <end position="21"/>
    </location>
</feature>
<dbReference type="SUPFAM" id="SSF48619">
    <property type="entry name" value="Phospholipase A2, PLA2"/>
    <property type="match status" value="1"/>
</dbReference>
<dbReference type="AlphaFoldDB" id="A0A9X0CT22"/>
<dbReference type="EMBL" id="MU826836">
    <property type="protein sequence ID" value="KAJ7372449.1"/>
    <property type="molecule type" value="Genomic_DNA"/>
</dbReference>
<evidence type="ECO:0000313" key="2">
    <source>
        <dbReference type="EMBL" id="KAJ7372449.1"/>
    </source>
</evidence>
<keyword evidence="1" id="KW-0732">Signal</keyword>
<gene>
    <name evidence="2" type="ORF">OS493_018956</name>
</gene>
<name>A0A9X0CT22_9CNID</name>
<organism evidence="2 3">
    <name type="scientific">Desmophyllum pertusum</name>
    <dbReference type="NCBI Taxonomy" id="174260"/>
    <lineage>
        <taxon>Eukaryota</taxon>
        <taxon>Metazoa</taxon>
        <taxon>Cnidaria</taxon>
        <taxon>Anthozoa</taxon>
        <taxon>Hexacorallia</taxon>
        <taxon>Scleractinia</taxon>
        <taxon>Caryophylliina</taxon>
        <taxon>Caryophylliidae</taxon>
        <taxon>Desmophyllum</taxon>
    </lineage>
</organism>
<proteinExistence type="predicted"/>
<reference evidence="2" key="1">
    <citation type="submission" date="2023-01" db="EMBL/GenBank/DDBJ databases">
        <title>Genome assembly of the deep-sea coral Lophelia pertusa.</title>
        <authorList>
            <person name="Herrera S."/>
            <person name="Cordes E."/>
        </authorList>
    </citation>
    <scope>NUCLEOTIDE SEQUENCE</scope>
    <source>
        <strain evidence="2">USNM1676648</strain>
        <tissue evidence="2">Polyp</tissue>
    </source>
</reference>
<dbReference type="Proteomes" id="UP001163046">
    <property type="component" value="Unassembled WGS sequence"/>
</dbReference>
<dbReference type="OrthoDB" id="5944982at2759"/>
<dbReference type="GO" id="GO:0006644">
    <property type="term" value="P:phospholipid metabolic process"/>
    <property type="evidence" value="ECO:0007669"/>
    <property type="project" value="InterPro"/>
</dbReference>
<evidence type="ECO:0000256" key="1">
    <source>
        <dbReference type="SAM" id="SignalP"/>
    </source>
</evidence>
<keyword evidence="3" id="KW-1185">Reference proteome</keyword>
<evidence type="ECO:0000313" key="3">
    <source>
        <dbReference type="Proteomes" id="UP001163046"/>
    </source>
</evidence>
<sequence>MRQTVLQCILIFSIFPWIVTSTGVCDEKPSLIQCVALKNQYILPLQNSCNPLKRNCETGDLVDPRVATCHVEFSGNVFHSLVDRDQVGYGYRCFPSIPNPDMYHRRNVGPSYGEPRCVPTNFDRYGTFVCGEHGTRCVCDAPPEKNEYGTQWLKHECRCQYFVNLCRIPKVCAHRGNCKMWGSELRCECPANNKHCRPGINQCRANPGLCVDEGKMCVELYDTNVGWMIGNEQKGDGFGCISTGTVDSLMKVTHYCDISKETFTRRGGVEPKNELDLCCYRMLTCAGGESIPKKGSIFSYRPCYCNVEFRKCLLAVAYDSKFKSKVEHMVEVVNSMAYCQIDDGVQCDPVRPWTCKKGDLINPKIAHCKIDCKTGPLLPIWARACAIRQCKPPLSSR</sequence>
<feature type="chain" id="PRO_5040931401" evidence="1">
    <location>
        <begin position="22"/>
        <end position="397"/>
    </location>
</feature>
<dbReference type="GO" id="GO:0004623">
    <property type="term" value="F:phospholipase A2 activity"/>
    <property type="evidence" value="ECO:0007669"/>
    <property type="project" value="InterPro"/>
</dbReference>
<dbReference type="InterPro" id="IPR036444">
    <property type="entry name" value="PLipase_A2_dom_sf"/>
</dbReference>
<comment type="caution">
    <text evidence="2">The sequence shown here is derived from an EMBL/GenBank/DDBJ whole genome shotgun (WGS) entry which is preliminary data.</text>
</comment>
<accession>A0A9X0CT22</accession>